<reference evidence="9 10" key="1">
    <citation type="submission" date="2017-04" db="EMBL/GenBank/DDBJ databases">
        <authorList>
            <person name="Afonso C.L."/>
            <person name="Miller P.J."/>
            <person name="Scott M.A."/>
            <person name="Spackman E."/>
            <person name="Goraichik I."/>
            <person name="Dimitrov K.M."/>
            <person name="Suarez D.L."/>
            <person name="Swayne D.E."/>
        </authorList>
    </citation>
    <scope>NUCLEOTIDE SEQUENCE [LARGE SCALE GENOMIC DNA]</scope>
    <source>
        <strain evidence="9 10">LMG26642</strain>
    </source>
</reference>
<name>A0A1X7NK80_9LACT</name>
<evidence type="ECO:0000256" key="7">
    <source>
        <dbReference type="SAM" id="Phobius"/>
    </source>
</evidence>
<feature type="transmembrane region" description="Helical" evidence="7">
    <location>
        <begin position="207"/>
        <end position="226"/>
    </location>
</feature>
<dbReference type="PANTHER" id="PTHR43731">
    <property type="entry name" value="RHOMBOID PROTEASE"/>
    <property type="match status" value="1"/>
</dbReference>
<dbReference type="InterPro" id="IPR022764">
    <property type="entry name" value="Peptidase_S54_rhomboid_dom"/>
</dbReference>
<dbReference type="GO" id="GO:0016020">
    <property type="term" value="C:membrane"/>
    <property type="evidence" value="ECO:0007669"/>
    <property type="project" value="UniProtKB-SubCell"/>
</dbReference>
<proteinExistence type="inferred from homology"/>
<dbReference type="AlphaFoldDB" id="A0A1X7NK80"/>
<dbReference type="STRING" id="1073423.SAMN04488700_2019"/>
<keyword evidence="4" id="KW-0378">Hydrolase</keyword>
<dbReference type="InterPro" id="IPR050925">
    <property type="entry name" value="Rhomboid_protease_S54"/>
</dbReference>
<comment type="subcellular location">
    <subcellularLocation>
        <location evidence="1">Membrane</location>
        <topology evidence="1">Multi-pass membrane protein</topology>
    </subcellularLocation>
</comment>
<dbReference type="PANTHER" id="PTHR43731:SF14">
    <property type="entry name" value="PRESENILIN-ASSOCIATED RHOMBOID-LIKE PROTEIN, MITOCHONDRIAL"/>
    <property type="match status" value="1"/>
</dbReference>
<dbReference type="SUPFAM" id="SSF144091">
    <property type="entry name" value="Rhomboid-like"/>
    <property type="match status" value="1"/>
</dbReference>
<comment type="similarity">
    <text evidence="2">Belongs to the peptidase S54 family.</text>
</comment>
<dbReference type="OrthoDB" id="9813074at2"/>
<gene>
    <name evidence="9" type="ORF">SAMN04488700_2019</name>
</gene>
<dbReference type="Gene3D" id="1.20.1540.10">
    <property type="entry name" value="Rhomboid-like"/>
    <property type="match status" value="1"/>
</dbReference>
<evidence type="ECO:0000256" key="1">
    <source>
        <dbReference type="ARBA" id="ARBA00004141"/>
    </source>
</evidence>
<feature type="transmembrane region" description="Helical" evidence="7">
    <location>
        <begin position="124"/>
        <end position="141"/>
    </location>
</feature>
<dbReference type="EMBL" id="FXBJ01000002">
    <property type="protein sequence ID" value="SMH37580.1"/>
    <property type="molecule type" value="Genomic_DNA"/>
</dbReference>
<evidence type="ECO:0000256" key="6">
    <source>
        <dbReference type="ARBA" id="ARBA00023136"/>
    </source>
</evidence>
<dbReference type="InterPro" id="IPR035952">
    <property type="entry name" value="Rhomboid-like_sf"/>
</dbReference>
<organism evidence="9 10">
    <name type="scientific">Carnobacterium iners</name>
    <dbReference type="NCBI Taxonomy" id="1073423"/>
    <lineage>
        <taxon>Bacteria</taxon>
        <taxon>Bacillati</taxon>
        <taxon>Bacillota</taxon>
        <taxon>Bacilli</taxon>
        <taxon>Lactobacillales</taxon>
        <taxon>Carnobacteriaceae</taxon>
        <taxon>Carnobacterium</taxon>
    </lineage>
</organism>
<keyword evidence="9" id="KW-0645">Protease</keyword>
<dbReference type="Proteomes" id="UP000193435">
    <property type="component" value="Unassembled WGS sequence"/>
</dbReference>
<evidence type="ECO:0000256" key="5">
    <source>
        <dbReference type="ARBA" id="ARBA00022989"/>
    </source>
</evidence>
<evidence type="ECO:0000256" key="2">
    <source>
        <dbReference type="ARBA" id="ARBA00009045"/>
    </source>
</evidence>
<dbReference type="GO" id="GO:0006508">
    <property type="term" value="P:proteolysis"/>
    <property type="evidence" value="ECO:0007669"/>
    <property type="project" value="UniProtKB-KW"/>
</dbReference>
<evidence type="ECO:0000259" key="8">
    <source>
        <dbReference type="Pfam" id="PF01694"/>
    </source>
</evidence>
<feature type="transmembrane region" description="Helical" evidence="7">
    <location>
        <begin position="17"/>
        <end position="35"/>
    </location>
</feature>
<accession>A0A1X7NK80</accession>
<keyword evidence="3 7" id="KW-0812">Transmembrane</keyword>
<evidence type="ECO:0000256" key="4">
    <source>
        <dbReference type="ARBA" id="ARBA00022801"/>
    </source>
</evidence>
<feature type="transmembrane region" description="Helical" evidence="7">
    <location>
        <begin position="100"/>
        <end position="118"/>
    </location>
</feature>
<keyword evidence="10" id="KW-1185">Reference proteome</keyword>
<feature type="transmembrane region" description="Helical" evidence="7">
    <location>
        <begin position="153"/>
        <end position="170"/>
    </location>
</feature>
<feature type="domain" description="Peptidase S54 rhomboid" evidence="8">
    <location>
        <begin position="59"/>
        <end position="193"/>
    </location>
</feature>
<sequence>MDYQTQMKIKRFFRQPLVTYFFLGAQILLFILMTFNGGSTNTNTLIEYGAKFNPFIVWGQWWRLITPMFLHIGWMHLLINSVILYFLGIELENYFGHWRFVLIYLLSGFAGNVASFAFNDSISAGASTAIFGLFGASLVLGKLYPYNPAIQQMARNFLTLVIINLVFGVFDSSTDLFGHIGGFVGGYLISTAISVKETSSTLLKKRVSYAGLFLLSIGLMIALGYWKVQLVL</sequence>
<dbReference type="GO" id="GO:0004252">
    <property type="term" value="F:serine-type endopeptidase activity"/>
    <property type="evidence" value="ECO:0007669"/>
    <property type="project" value="InterPro"/>
</dbReference>
<feature type="transmembrane region" description="Helical" evidence="7">
    <location>
        <begin position="68"/>
        <end position="88"/>
    </location>
</feature>
<protein>
    <submittedName>
        <fullName evidence="9">Rhomboid protease GluP</fullName>
    </submittedName>
</protein>
<evidence type="ECO:0000313" key="9">
    <source>
        <dbReference type="EMBL" id="SMH37580.1"/>
    </source>
</evidence>
<feature type="transmembrane region" description="Helical" evidence="7">
    <location>
        <begin position="176"/>
        <end position="195"/>
    </location>
</feature>
<evidence type="ECO:0000256" key="3">
    <source>
        <dbReference type="ARBA" id="ARBA00022692"/>
    </source>
</evidence>
<keyword evidence="6 7" id="KW-0472">Membrane</keyword>
<keyword evidence="5 7" id="KW-1133">Transmembrane helix</keyword>
<dbReference type="RefSeq" id="WP_090005074.1">
    <property type="nucleotide sequence ID" value="NZ_FOAH01000008.1"/>
</dbReference>
<evidence type="ECO:0000313" key="10">
    <source>
        <dbReference type="Proteomes" id="UP000193435"/>
    </source>
</evidence>
<dbReference type="Pfam" id="PF01694">
    <property type="entry name" value="Rhomboid"/>
    <property type="match status" value="1"/>
</dbReference>